<dbReference type="GO" id="GO:0015990">
    <property type="term" value="P:electron transport coupled proton transport"/>
    <property type="evidence" value="ECO:0007669"/>
    <property type="project" value="TreeGrafter"/>
</dbReference>
<sequence>MVTTSVFMIARCSPLFEYPPMTLIVITFAGAMAPFLAATTGMLKDDLKNFHDFDFVEFVVMLVFPLTLSLYREIGMYVFSAKN</sequence>
<keyword evidence="11" id="KW-1185">Reference proteome</keyword>
<keyword evidence="6 9" id="KW-1133">Transmembrane helix</keyword>
<dbReference type="AlphaFoldDB" id="A0AAF0ZQX2"/>
<feature type="transmembrane region" description="Helical" evidence="9">
    <location>
        <begin position="55"/>
        <end position="74"/>
    </location>
</feature>
<dbReference type="PANTHER" id="PTHR42829:SF2">
    <property type="entry name" value="NADH-UBIQUINONE OXIDOREDUCTASE CHAIN 5"/>
    <property type="match status" value="1"/>
</dbReference>
<keyword evidence="7" id="KW-0520">NAD</keyword>
<comment type="subcellular location">
    <subcellularLocation>
        <location evidence="1">Membrane</location>
        <topology evidence="1">Multi-pass membrane protein</topology>
    </subcellularLocation>
</comment>
<keyword evidence="5" id="KW-1278">Translocase</keyword>
<comment type="similarity">
    <text evidence="2">Belongs to the complex I subunit 5 family.</text>
</comment>
<evidence type="ECO:0000256" key="3">
    <source>
        <dbReference type="ARBA" id="ARBA00022448"/>
    </source>
</evidence>
<feature type="transmembrane region" description="Helical" evidence="9">
    <location>
        <begin position="21"/>
        <end position="43"/>
    </location>
</feature>
<name>A0AAF0ZQX2_SOLVR</name>
<keyword evidence="8 9" id="KW-0472">Membrane</keyword>
<protein>
    <submittedName>
        <fullName evidence="10">Uncharacterized protein</fullName>
    </submittedName>
</protein>
<dbReference type="GO" id="GO:0016020">
    <property type="term" value="C:membrane"/>
    <property type="evidence" value="ECO:0007669"/>
    <property type="project" value="UniProtKB-SubCell"/>
</dbReference>
<evidence type="ECO:0000256" key="2">
    <source>
        <dbReference type="ARBA" id="ARBA00008200"/>
    </source>
</evidence>
<dbReference type="EMBL" id="CP133620">
    <property type="protein sequence ID" value="WMV45769.1"/>
    <property type="molecule type" value="Genomic_DNA"/>
</dbReference>
<proteinExistence type="inferred from homology"/>
<evidence type="ECO:0000256" key="1">
    <source>
        <dbReference type="ARBA" id="ARBA00004141"/>
    </source>
</evidence>
<keyword evidence="3" id="KW-0813">Transport</keyword>
<dbReference type="GO" id="GO:0042773">
    <property type="term" value="P:ATP synthesis coupled electron transport"/>
    <property type="evidence" value="ECO:0007669"/>
    <property type="project" value="InterPro"/>
</dbReference>
<dbReference type="PANTHER" id="PTHR42829">
    <property type="entry name" value="NADH-UBIQUINONE OXIDOREDUCTASE CHAIN 5"/>
    <property type="match status" value="1"/>
</dbReference>
<dbReference type="Proteomes" id="UP001234989">
    <property type="component" value="Chromosome 9"/>
</dbReference>
<evidence type="ECO:0000256" key="8">
    <source>
        <dbReference type="ARBA" id="ARBA00023136"/>
    </source>
</evidence>
<evidence type="ECO:0000313" key="11">
    <source>
        <dbReference type="Proteomes" id="UP001234989"/>
    </source>
</evidence>
<evidence type="ECO:0000313" key="10">
    <source>
        <dbReference type="EMBL" id="WMV45769.1"/>
    </source>
</evidence>
<evidence type="ECO:0000256" key="7">
    <source>
        <dbReference type="ARBA" id="ARBA00023027"/>
    </source>
</evidence>
<evidence type="ECO:0000256" key="5">
    <source>
        <dbReference type="ARBA" id="ARBA00022967"/>
    </source>
</evidence>
<reference evidence="10" key="1">
    <citation type="submission" date="2023-08" db="EMBL/GenBank/DDBJ databases">
        <title>A de novo genome assembly of Solanum verrucosum Schlechtendal, a Mexican diploid species geographically isolated from the other diploid A-genome species in potato relatives.</title>
        <authorList>
            <person name="Hosaka K."/>
        </authorList>
    </citation>
    <scope>NUCLEOTIDE SEQUENCE</scope>
    <source>
        <tissue evidence="10">Young leaves</tissue>
    </source>
</reference>
<dbReference type="GO" id="GO:0008137">
    <property type="term" value="F:NADH dehydrogenase (ubiquinone) activity"/>
    <property type="evidence" value="ECO:0007669"/>
    <property type="project" value="InterPro"/>
</dbReference>
<dbReference type="InterPro" id="IPR003945">
    <property type="entry name" value="NU5C-like"/>
</dbReference>
<dbReference type="GO" id="GO:0003954">
    <property type="term" value="F:NADH dehydrogenase activity"/>
    <property type="evidence" value="ECO:0007669"/>
    <property type="project" value="TreeGrafter"/>
</dbReference>
<organism evidence="10 11">
    <name type="scientific">Solanum verrucosum</name>
    <dbReference type="NCBI Taxonomy" id="315347"/>
    <lineage>
        <taxon>Eukaryota</taxon>
        <taxon>Viridiplantae</taxon>
        <taxon>Streptophyta</taxon>
        <taxon>Embryophyta</taxon>
        <taxon>Tracheophyta</taxon>
        <taxon>Spermatophyta</taxon>
        <taxon>Magnoliopsida</taxon>
        <taxon>eudicotyledons</taxon>
        <taxon>Gunneridae</taxon>
        <taxon>Pentapetalae</taxon>
        <taxon>asterids</taxon>
        <taxon>lamiids</taxon>
        <taxon>Solanales</taxon>
        <taxon>Solanaceae</taxon>
        <taxon>Solanoideae</taxon>
        <taxon>Solaneae</taxon>
        <taxon>Solanum</taxon>
    </lineage>
</organism>
<accession>A0AAF0ZQX2</accession>
<gene>
    <name evidence="10" type="ORF">MTR67_039154</name>
</gene>
<evidence type="ECO:0000256" key="6">
    <source>
        <dbReference type="ARBA" id="ARBA00022989"/>
    </source>
</evidence>
<keyword evidence="4 9" id="KW-0812">Transmembrane</keyword>
<evidence type="ECO:0000256" key="9">
    <source>
        <dbReference type="SAM" id="Phobius"/>
    </source>
</evidence>
<evidence type="ECO:0000256" key="4">
    <source>
        <dbReference type="ARBA" id="ARBA00022692"/>
    </source>
</evidence>